<feature type="transmembrane region" description="Helical" evidence="1">
    <location>
        <begin position="109"/>
        <end position="135"/>
    </location>
</feature>
<dbReference type="InParanoid" id="C4Y1U3"/>
<evidence type="ECO:0000256" key="2">
    <source>
        <dbReference type="SAM" id="SignalP"/>
    </source>
</evidence>
<keyword evidence="2" id="KW-0732">Signal</keyword>
<gene>
    <name evidence="3" type="ORF">CLUG_02175</name>
</gene>
<feature type="signal peptide" evidence="2">
    <location>
        <begin position="1"/>
        <end position="19"/>
    </location>
</feature>
<accession>C4Y1U3</accession>
<name>C4Y1U3_CLAL4</name>
<protein>
    <submittedName>
        <fullName evidence="3">Uncharacterized protein</fullName>
    </submittedName>
</protein>
<evidence type="ECO:0000313" key="3">
    <source>
        <dbReference type="EMBL" id="EEQ38051.1"/>
    </source>
</evidence>
<dbReference type="EMBL" id="CH408077">
    <property type="protein sequence ID" value="EEQ38051.1"/>
    <property type="molecule type" value="Genomic_DNA"/>
</dbReference>
<dbReference type="Proteomes" id="UP000007703">
    <property type="component" value="Unassembled WGS sequence"/>
</dbReference>
<reference evidence="3 4" key="1">
    <citation type="journal article" date="2009" name="Nature">
        <title>Evolution of pathogenicity and sexual reproduction in eight Candida genomes.</title>
        <authorList>
            <person name="Butler G."/>
            <person name="Rasmussen M.D."/>
            <person name="Lin M.F."/>
            <person name="Santos M.A."/>
            <person name="Sakthikumar S."/>
            <person name="Munro C.A."/>
            <person name="Rheinbay E."/>
            <person name="Grabherr M."/>
            <person name="Forche A."/>
            <person name="Reedy J.L."/>
            <person name="Agrafioti I."/>
            <person name="Arnaud M.B."/>
            <person name="Bates S."/>
            <person name="Brown A.J."/>
            <person name="Brunke S."/>
            <person name="Costanzo M.C."/>
            <person name="Fitzpatrick D.A."/>
            <person name="de Groot P.W."/>
            <person name="Harris D."/>
            <person name="Hoyer L.L."/>
            <person name="Hube B."/>
            <person name="Klis F.M."/>
            <person name="Kodira C."/>
            <person name="Lennard N."/>
            <person name="Logue M.E."/>
            <person name="Martin R."/>
            <person name="Neiman A.M."/>
            <person name="Nikolaou E."/>
            <person name="Quail M.A."/>
            <person name="Quinn J."/>
            <person name="Santos M.C."/>
            <person name="Schmitzberger F.F."/>
            <person name="Sherlock G."/>
            <person name="Shah P."/>
            <person name="Silverstein K.A."/>
            <person name="Skrzypek M.S."/>
            <person name="Soll D."/>
            <person name="Staggs R."/>
            <person name="Stansfield I."/>
            <person name="Stumpf M.P."/>
            <person name="Sudbery P.E."/>
            <person name="Srikantha T."/>
            <person name="Zeng Q."/>
            <person name="Berman J."/>
            <person name="Berriman M."/>
            <person name="Heitman J."/>
            <person name="Gow N.A."/>
            <person name="Lorenz M.C."/>
            <person name="Birren B.W."/>
            <person name="Kellis M."/>
            <person name="Cuomo C.A."/>
        </authorList>
    </citation>
    <scope>NUCLEOTIDE SEQUENCE [LARGE SCALE GENOMIC DNA]</scope>
    <source>
        <strain evidence="3 4">ATCC 42720</strain>
    </source>
</reference>
<organism evidence="3 4">
    <name type="scientific">Clavispora lusitaniae (strain ATCC 42720)</name>
    <name type="common">Yeast</name>
    <name type="synonym">Candida lusitaniae</name>
    <dbReference type="NCBI Taxonomy" id="306902"/>
    <lineage>
        <taxon>Eukaryota</taxon>
        <taxon>Fungi</taxon>
        <taxon>Dikarya</taxon>
        <taxon>Ascomycota</taxon>
        <taxon>Saccharomycotina</taxon>
        <taxon>Pichiomycetes</taxon>
        <taxon>Metschnikowiaceae</taxon>
        <taxon>Clavispora</taxon>
    </lineage>
</organism>
<evidence type="ECO:0000313" key="4">
    <source>
        <dbReference type="Proteomes" id="UP000007703"/>
    </source>
</evidence>
<keyword evidence="1" id="KW-0472">Membrane</keyword>
<dbReference type="VEuPathDB" id="FungiDB:CLUG_02175"/>
<dbReference type="HOGENOM" id="CLU_756507_0_0_1"/>
<feature type="chain" id="PRO_5002946287" evidence="2">
    <location>
        <begin position="20"/>
        <end position="366"/>
    </location>
</feature>
<sequence length="366" mass="38905">MVVLVVVLCVLKMLRVSEVSVVESLLVSRSEVLILLRSEMVMIKKLRSVSDSGSSGSGGGSTTVTVQRLFHQRSGVLCSLLLAADSGKVRFWRMVVRRVDHTQNPHLRVLLVVVVVCAVEFVGLLLHLLSLVLLWRVQVGHQSVSTLASLGVRHSSSLGSVLDSGSERARSLASEVHSLGLRRVDDNLALFLFVEHSLDILDQVLLTGESLDNVAFAVSRHKEAAILVVNPRGGERHGVSVSWQSSAVQSLSVQLLSQVVSSLQRVSSQVLVLQVSVSQVSLSQVSLLHLSSLHLRGGGSAHVNATVVLALVVVVAHDGSRVGEVMPVGQRNGGGGGVVQLLLVVEVSSSQVLVLRSKALASGSFV</sequence>
<evidence type="ECO:0000256" key="1">
    <source>
        <dbReference type="SAM" id="Phobius"/>
    </source>
</evidence>
<dbReference type="KEGG" id="clu:CLUG_02175"/>
<dbReference type="AlphaFoldDB" id="C4Y1U3"/>
<keyword evidence="1" id="KW-1133">Transmembrane helix</keyword>
<proteinExistence type="predicted"/>
<keyword evidence="1" id="KW-0812">Transmembrane</keyword>